<dbReference type="STRING" id="351607.Acel_1708"/>
<sequence length="103" mass="11166">MLHHRRVPVAMLASRVDFPFGLARGGVRRPAEAVPGAARPLGQLYAGKRPRRPVPRNRHGRRHRRPAGNRIETPGGAANRRPMPAGRAHKLGIRLVAGAGGRS</sequence>
<protein>
    <submittedName>
        <fullName evidence="2">Uncharacterized protein</fullName>
    </submittedName>
</protein>
<dbReference type="Proteomes" id="UP000008221">
    <property type="component" value="Chromosome"/>
</dbReference>
<proteinExistence type="predicted"/>
<evidence type="ECO:0000256" key="1">
    <source>
        <dbReference type="SAM" id="MobiDB-lite"/>
    </source>
</evidence>
<dbReference type="HOGENOM" id="CLU_2257574_0_0_11"/>
<evidence type="ECO:0000313" key="3">
    <source>
        <dbReference type="Proteomes" id="UP000008221"/>
    </source>
</evidence>
<feature type="compositionally biased region" description="Basic residues" evidence="1">
    <location>
        <begin position="48"/>
        <end position="67"/>
    </location>
</feature>
<dbReference type="EMBL" id="CP000481">
    <property type="protein sequence ID" value="ABK53480.1"/>
    <property type="molecule type" value="Genomic_DNA"/>
</dbReference>
<name>A0LVM0_ACIC1</name>
<organism evidence="2 3">
    <name type="scientific">Acidothermus cellulolyticus (strain ATCC 43068 / DSM 8971 / 11B)</name>
    <dbReference type="NCBI Taxonomy" id="351607"/>
    <lineage>
        <taxon>Bacteria</taxon>
        <taxon>Bacillati</taxon>
        <taxon>Actinomycetota</taxon>
        <taxon>Actinomycetes</taxon>
        <taxon>Acidothermales</taxon>
        <taxon>Acidothermaceae</taxon>
        <taxon>Acidothermus</taxon>
    </lineage>
</organism>
<accession>A0LVM0</accession>
<gene>
    <name evidence="2" type="ordered locus">Acel_1708</name>
</gene>
<evidence type="ECO:0000313" key="2">
    <source>
        <dbReference type="EMBL" id="ABK53480.1"/>
    </source>
</evidence>
<dbReference type="InParanoid" id="A0LVM0"/>
<dbReference type="KEGG" id="ace:Acel_1708"/>
<keyword evidence="3" id="KW-1185">Reference proteome</keyword>
<feature type="region of interest" description="Disordered" evidence="1">
    <location>
        <begin position="33"/>
        <end position="89"/>
    </location>
</feature>
<reference evidence="2 3" key="1">
    <citation type="journal article" date="2009" name="Genome Res.">
        <title>Complete genome of the cellulolytic thermophile Acidothermus cellulolyticus 11B provides insights into its ecophysiological and evolutionary adaptations.</title>
        <authorList>
            <person name="Barabote R.D."/>
            <person name="Xie G."/>
            <person name="Leu D.H."/>
            <person name="Normand P."/>
            <person name="Necsulea A."/>
            <person name="Daubin V."/>
            <person name="Medigue C."/>
            <person name="Adney W.S."/>
            <person name="Xu X.C."/>
            <person name="Lapidus A."/>
            <person name="Parales R.E."/>
            <person name="Detter C."/>
            <person name="Pujic P."/>
            <person name="Bruce D."/>
            <person name="Lavire C."/>
            <person name="Challacombe J.F."/>
            <person name="Brettin T.S."/>
            <person name="Berry A.M."/>
        </authorList>
    </citation>
    <scope>NUCLEOTIDE SEQUENCE [LARGE SCALE GENOMIC DNA]</scope>
    <source>
        <strain evidence="3">ATCC 43068 / DSM 8971 / 11B</strain>
    </source>
</reference>
<dbReference type="AlphaFoldDB" id="A0LVM0"/>